<evidence type="ECO:0000313" key="2">
    <source>
        <dbReference type="EMBL" id="KAL3883732.1"/>
    </source>
</evidence>
<organism evidence="2 3">
    <name type="scientific">Sinanodonta woodiana</name>
    <name type="common">Chinese pond mussel</name>
    <name type="synonym">Anodonta woodiana</name>
    <dbReference type="NCBI Taxonomy" id="1069815"/>
    <lineage>
        <taxon>Eukaryota</taxon>
        <taxon>Metazoa</taxon>
        <taxon>Spiralia</taxon>
        <taxon>Lophotrochozoa</taxon>
        <taxon>Mollusca</taxon>
        <taxon>Bivalvia</taxon>
        <taxon>Autobranchia</taxon>
        <taxon>Heteroconchia</taxon>
        <taxon>Palaeoheterodonta</taxon>
        <taxon>Unionida</taxon>
        <taxon>Unionoidea</taxon>
        <taxon>Unionidae</taxon>
        <taxon>Unioninae</taxon>
        <taxon>Sinanodonta</taxon>
    </lineage>
</organism>
<name>A0ABD3XFH4_SINWO</name>
<reference evidence="2 3" key="1">
    <citation type="submission" date="2024-11" db="EMBL/GenBank/DDBJ databases">
        <title>Chromosome-level genome assembly of the freshwater bivalve Anodonta woodiana.</title>
        <authorList>
            <person name="Chen X."/>
        </authorList>
    </citation>
    <scope>NUCLEOTIDE SEQUENCE [LARGE SCALE GENOMIC DNA]</scope>
    <source>
        <strain evidence="2">MN2024</strain>
        <tissue evidence="2">Gills</tissue>
    </source>
</reference>
<dbReference type="InterPro" id="IPR001650">
    <property type="entry name" value="Helicase_C-like"/>
</dbReference>
<comment type="caution">
    <text evidence="2">The sequence shown here is derived from an EMBL/GenBank/DDBJ whole genome shotgun (WGS) entry which is preliminary data.</text>
</comment>
<dbReference type="EMBL" id="JBJQND010000003">
    <property type="protein sequence ID" value="KAL3883732.1"/>
    <property type="molecule type" value="Genomic_DNA"/>
</dbReference>
<evidence type="ECO:0000259" key="1">
    <source>
        <dbReference type="Pfam" id="PF00271"/>
    </source>
</evidence>
<proteinExistence type="predicted"/>
<feature type="domain" description="Helicase C-terminal" evidence="1">
    <location>
        <begin position="47"/>
        <end position="78"/>
    </location>
</feature>
<evidence type="ECO:0000313" key="3">
    <source>
        <dbReference type="Proteomes" id="UP001634394"/>
    </source>
</evidence>
<accession>A0ABD3XFH4</accession>
<keyword evidence="3" id="KW-1185">Reference proteome</keyword>
<dbReference type="InterPro" id="IPR027417">
    <property type="entry name" value="P-loop_NTPase"/>
</dbReference>
<sequence>MDCKKPDETACVVQFHSQQSELQKLMIQLCGNILAAACAQLRGNIAYDLKHVKRVIHAGPPTTLEAYTQAIGRTGRGGSRAQAILLYNATGLAQRYYCCDICANYKQFVRPTIIPSLEQRNQVMQTMKDYMSADGTGCFDEHISYLISETLEI</sequence>
<dbReference type="Pfam" id="PF00271">
    <property type="entry name" value="Helicase_C"/>
    <property type="match status" value="1"/>
</dbReference>
<dbReference type="AlphaFoldDB" id="A0ABD3XFH4"/>
<dbReference type="Gene3D" id="3.40.50.300">
    <property type="entry name" value="P-loop containing nucleotide triphosphate hydrolases"/>
    <property type="match status" value="1"/>
</dbReference>
<dbReference type="Proteomes" id="UP001634394">
    <property type="component" value="Unassembled WGS sequence"/>
</dbReference>
<gene>
    <name evidence="2" type="ORF">ACJMK2_029967</name>
</gene>
<protein>
    <recommendedName>
        <fullName evidence="1">Helicase C-terminal domain-containing protein</fullName>
    </recommendedName>
</protein>
<dbReference type="SUPFAM" id="SSF52540">
    <property type="entry name" value="P-loop containing nucleoside triphosphate hydrolases"/>
    <property type="match status" value="1"/>
</dbReference>